<proteinExistence type="predicted"/>
<feature type="domain" description="Ice-binding protein C-terminal" evidence="1">
    <location>
        <begin position="248"/>
        <end position="272"/>
    </location>
</feature>
<name>A0ABX5RTM8_9BURK</name>
<gene>
    <name evidence="2" type="ORF">EYF70_10585</name>
</gene>
<reference evidence="2 3" key="1">
    <citation type="submission" date="2019-02" db="EMBL/GenBank/DDBJ databases">
        <title>Draft Genome Sequences of Six Type Strains of the Genus Massilia.</title>
        <authorList>
            <person name="Miess H."/>
            <person name="Frediansyhah A."/>
            <person name="Gross H."/>
        </authorList>
    </citation>
    <scope>NUCLEOTIDE SEQUENCE [LARGE SCALE GENOMIC DNA]</scope>
    <source>
        <strain evidence="2 3">DSM 17472</strain>
    </source>
</reference>
<evidence type="ECO:0000259" key="1">
    <source>
        <dbReference type="Pfam" id="PF07589"/>
    </source>
</evidence>
<evidence type="ECO:0000313" key="3">
    <source>
        <dbReference type="Proteomes" id="UP000292307"/>
    </source>
</evidence>
<protein>
    <submittedName>
        <fullName evidence="2">PEP-CTERM sorting domain-containing protein</fullName>
    </submittedName>
</protein>
<dbReference type="InterPro" id="IPR013424">
    <property type="entry name" value="Ice-binding_C"/>
</dbReference>
<dbReference type="NCBIfam" id="TIGR02595">
    <property type="entry name" value="PEP_CTERM"/>
    <property type="match status" value="1"/>
</dbReference>
<organism evidence="2 3">
    <name type="scientific">Pseudoduganella albidiflava</name>
    <dbReference type="NCBI Taxonomy" id="321983"/>
    <lineage>
        <taxon>Bacteria</taxon>
        <taxon>Pseudomonadati</taxon>
        <taxon>Pseudomonadota</taxon>
        <taxon>Betaproteobacteria</taxon>
        <taxon>Burkholderiales</taxon>
        <taxon>Oxalobacteraceae</taxon>
        <taxon>Telluria group</taxon>
        <taxon>Pseudoduganella</taxon>
    </lineage>
</organism>
<dbReference type="Proteomes" id="UP000292307">
    <property type="component" value="Chromosome"/>
</dbReference>
<sequence>MDAIGHDTWLHACERTRQTNCIKLFLSCCCQDKRHEYSRAAPRHKRCAFPNIPVKEFTVRISRFVSTAIASAVLLCAVGAAQAEITTYTSQSAYLAAVGNTGVDTFDDLDVDAYDGPLDRFAGDYAYTVSAGPESSTLYGASDDFSDVWLSSDNRLDLISFDASSPIAGAGGFFFGSDLFGSSTPAGYLVLTATDSTGATVSYTLENPGFDSFVGFVSTDDLLTLTMTAEDQPGVWATVNDLHLSVAAVPEPSTYGMLLGGLGLVGYMARRKAKKA</sequence>
<keyword evidence="3" id="KW-1185">Reference proteome</keyword>
<accession>A0ABX5RTM8</accession>
<dbReference type="EMBL" id="CP036401">
    <property type="protein sequence ID" value="QBI01234.1"/>
    <property type="molecule type" value="Genomic_DNA"/>
</dbReference>
<evidence type="ECO:0000313" key="2">
    <source>
        <dbReference type="EMBL" id="QBI01234.1"/>
    </source>
</evidence>
<dbReference type="Pfam" id="PF07589">
    <property type="entry name" value="PEP-CTERM"/>
    <property type="match status" value="1"/>
</dbReference>